<dbReference type="InterPro" id="IPR036188">
    <property type="entry name" value="FAD/NAD-bd_sf"/>
</dbReference>
<keyword evidence="2" id="KW-0285">Flavoprotein</keyword>
<comment type="caution">
    <text evidence="7">The sequence shown here is derived from an EMBL/GenBank/DDBJ whole genome shotgun (WGS) entry which is preliminary data.</text>
</comment>
<dbReference type="EMBL" id="QOPI01000013">
    <property type="protein sequence ID" value="RCL44565.1"/>
    <property type="molecule type" value="Genomic_DNA"/>
</dbReference>
<proteinExistence type="predicted"/>
<sequence>MKGVVIIGSGHAGCNTAINLRRAGFSESIKIFSKENYYPYHRPPLSKKFFKGDLTEENILLKNSTFYEDNNIEIHLNTFISEVDIKNNFIRTTSGDDYEFSYLVFATGTSSRVFADNMFPGIDIFYLRNIDDVKRIQTALTDNSKPLLIGGGYIGLELAASMQEMGHTVSIIELEDRLLKRVTAPIMSTFFQDLHESKGVNVLCNQSIQSIKVDKKGNYLVTTDNGTIIDTNILIAGIGAIPNDDLAQNAGIKCKNGILIDEYCRTNVPHVFAAGDCANGFNNLLGYSIRLESVPNANAQAKVVASSIIGNEDLNRELPWFWSDQYDLKLQMAGLSNGYDDVYIQGKIEDNAFIVCYGKEGNLIAVDSVNMPKIFNNYKKALSNGMRLSMELVSDSNFDPASLFSASY</sequence>
<dbReference type="InterPro" id="IPR023753">
    <property type="entry name" value="FAD/NAD-binding_dom"/>
</dbReference>
<dbReference type="Pfam" id="PF14759">
    <property type="entry name" value="Reductase_C"/>
    <property type="match status" value="1"/>
</dbReference>
<dbReference type="Gene3D" id="3.30.390.30">
    <property type="match status" value="1"/>
</dbReference>
<keyword evidence="3" id="KW-0274">FAD</keyword>
<organism evidence="7 8">
    <name type="scientific">SAR86 cluster bacterium</name>
    <dbReference type="NCBI Taxonomy" id="2030880"/>
    <lineage>
        <taxon>Bacteria</taxon>
        <taxon>Pseudomonadati</taxon>
        <taxon>Pseudomonadota</taxon>
        <taxon>Gammaproteobacteria</taxon>
        <taxon>SAR86 cluster</taxon>
    </lineage>
</organism>
<feature type="domain" description="Reductase C-terminal" evidence="6">
    <location>
        <begin position="320"/>
        <end position="399"/>
    </location>
</feature>
<evidence type="ECO:0000256" key="1">
    <source>
        <dbReference type="ARBA" id="ARBA00001974"/>
    </source>
</evidence>
<name>A0A368C578_9GAMM</name>
<evidence type="ECO:0000256" key="2">
    <source>
        <dbReference type="ARBA" id="ARBA00022630"/>
    </source>
</evidence>
<evidence type="ECO:0000313" key="8">
    <source>
        <dbReference type="Proteomes" id="UP000252915"/>
    </source>
</evidence>
<dbReference type="GO" id="GO:0005737">
    <property type="term" value="C:cytoplasm"/>
    <property type="evidence" value="ECO:0007669"/>
    <property type="project" value="TreeGrafter"/>
</dbReference>
<dbReference type="SUPFAM" id="SSF55424">
    <property type="entry name" value="FAD/NAD-linked reductases, dimerisation (C-terminal) domain"/>
    <property type="match status" value="1"/>
</dbReference>
<dbReference type="AlphaFoldDB" id="A0A368C578"/>
<dbReference type="GO" id="GO:0016651">
    <property type="term" value="F:oxidoreductase activity, acting on NAD(P)H"/>
    <property type="evidence" value="ECO:0007669"/>
    <property type="project" value="TreeGrafter"/>
</dbReference>
<dbReference type="Pfam" id="PF07992">
    <property type="entry name" value="Pyr_redox_2"/>
    <property type="match status" value="1"/>
</dbReference>
<evidence type="ECO:0000259" key="5">
    <source>
        <dbReference type="Pfam" id="PF07992"/>
    </source>
</evidence>
<gene>
    <name evidence="7" type="ORF">DBW92_02900</name>
</gene>
<dbReference type="InterPro" id="IPR016156">
    <property type="entry name" value="FAD/NAD-linked_Rdtase_dimer_sf"/>
</dbReference>
<dbReference type="InterPro" id="IPR050446">
    <property type="entry name" value="FAD-oxidoreductase/Apoptosis"/>
</dbReference>
<evidence type="ECO:0000256" key="3">
    <source>
        <dbReference type="ARBA" id="ARBA00022827"/>
    </source>
</evidence>
<keyword evidence="4" id="KW-0560">Oxidoreductase</keyword>
<reference evidence="7 8" key="1">
    <citation type="journal article" date="2018" name="Microbiome">
        <title>Fine metagenomic profile of the Mediterranean stratified and mixed water columns revealed by assembly and recruitment.</title>
        <authorList>
            <person name="Haro-Moreno J.M."/>
            <person name="Lopez-Perez M."/>
            <person name="De La Torre J.R."/>
            <person name="Picazo A."/>
            <person name="Camacho A."/>
            <person name="Rodriguez-Valera F."/>
        </authorList>
    </citation>
    <scope>NUCLEOTIDE SEQUENCE [LARGE SCALE GENOMIC DNA]</scope>
    <source>
        <strain evidence="7">MED-G78</strain>
    </source>
</reference>
<dbReference type="PRINTS" id="PR00368">
    <property type="entry name" value="FADPNR"/>
</dbReference>
<evidence type="ECO:0000256" key="4">
    <source>
        <dbReference type="ARBA" id="ARBA00023002"/>
    </source>
</evidence>
<dbReference type="PANTHER" id="PTHR43557:SF2">
    <property type="entry name" value="RIESKE DOMAIN-CONTAINING PROTEIN-RELATED"/>
    <property type="match status" value="1"/>
</dbReference>
<protein>
    <recommendedName>
        <fullName evidence="9">Pyridine nucleotide-disulfide oxidoreductase</fullName>
    </recommendedName>
</protein>
<comment type="cofactor">
    <cofactor evidence="1">
        <name>FAD</name>
        <dbReference type="ChEBI" id="CHEBI:57692"/>
    </cofactor>
</comment>
<dbReference type="SUPFAM" id="SSF51905">
    <property type="entry name" value="FAD/NAD(P)-binding domain"/>
    <property type="match status" value="1"/>
</dbReference>
<dbReference type="PANTHER" id="PTHR43557">
    <property type="entry name" value="APOPTOSIS-INDUCING FACTOR 1"/>
    <property type="match status" value="1"/>
</dbReference>
<evidence type="ECO:0000313" key="7">
    <source>
        <dbReference type="EMBL" id="RCL44565.1"/>
    </source>
</evidence>
<feature type="domain" description="FAD/NAD(P)-binding" evidence="5">
    <location>
        <begin position="4"/>
        <end position="301"/>
    </location>
</feature>
<dbReference type="Gene3D" id="3.50.50.60">
    <property type="entry name" value="FAD/NAD(P)-binding domain"/>
    <property type="match status" value="2"/>
</dbReference>
<dbReference type="PRINTS" id="PR00411">
    <property type="entry name" value="PNDRDTASEI"/>
</dbReference>
<evidence type="ECO:0000259" key="6">
    <source>
        <dbReference type="Pfam" id="PF14759"/>
    </source>
</evidence>
<accession>A0A368C578</accession>
<dbReference type="Proteomes" id="UP000252915">
    <property type="component" value="Unassembled WGS sequence"/>
</dbReference>
<evidence type="ECO:0008006" key="9">
    <source>
        <dbReference type="Google" id="ProtNLM"/>
    </source>
</evidence>
<dbReference type="InterPro" id="IPR028202">
    <property type="entry name" value="Reductase_C"/>
</dbReference>